<comment type="caution">
    <text evidence="1">The sequence shown here is derived from an EMBL/GenBank/DDBJ whole genome shotgun (WGS) entry which is preliminary data.</text>
</comment>
<dbReference type="Proteomes" id="UP000798808">
    <property type="component" value="Unassembled WGS sequence"/>
</dbReference>
<dbReference type="PROSITE" id="PS51257">
    <property type="entry name" value="PROKAR_LIPOPROTEIN"/>
    <property type="match status" value="1"/>
</dbReference>
<dbReference type="RefSeq" id="WP_155174492.1">
    <property type="nucleotide sequence ID" value="NZ_BAAAFL010000002.1"/>
</dbReference>
<keyword evidence="2" id="KW-1185">Reference proteome</keyword>
<sequence length="630" mass="68834">MKRNIFKYWFFIMSIGLLFTACQDEYELGEVLPAESLQYEITQNPNDPNMVILESLTPNVTPLWTTPMGRSTRVKDTVRLPFEGTYKFVYGVQSNGGYVSGDTVVLNITTQNLTYVDDPLWDFLTGGGVGNEKSWLLDTDGKYFAGPLSFYGVDNAWLHEGGPWADGTQKTGCYGGDCWTWSPDTAWIYSNAMKSGDYGVMTFSLKGEASFNAVKPMEGGIEENGSYSLNVATKMLRINDASILRGYKPNNNGITGISDWSNYFLFDLNDDILRLGVVRDQDVDGEGAAMLVYNFISKEYSDNWVPEDVPDPEPPYDGDANSDLTTNVSTTKTWKVDLDYPYNWHDLAGTPLNEVATYGSDPEGFTFDSWTPPYDETVFSSISVELTKVGESDGTYVIQTETGEVTGNYTVNAKNEIDFGQPITFFSGVGGWLGFSTTAENKLRIIAAEKDAFGNVTGIWLGQKSADKDEYFSLHLKSVANTGGEPSGTVVPFDNAKLLVGDLEGNGKLRLELYNDFGATKANPPLDPTAVVFDNRIEITFTLQGITLINGAKGSYTAAIGLADADWSAQYWGGGPGDVTVTGNGTYTVYAEPGSSVETALVFVIDMPDMAPDIDDMGAVTATIDSIIMY</sequence>
<evidence type="ECO:0000313" key="2">
    <source>
        <dbReference type="Proteomes" id="UP000798808"/>
    </source>
</evidence>
<protein>
    <submittedName>
        <fullName evidence="1">Uncharacterized protein</fullName>
    </submittedName>
</protein>
<accession>A0ABW9RU23</accession>
<organism evidence="1 2">
    <name type="scientific">Fulvivirga kasyanovii</name>
    <dbReference type="NCBI Taxonomy" id="396812"/>
    <lineage>
        <taxon>Bacteria</taxon>
        <taxon>Pseudomonadati</taxon>
        <taxon>Bacteroidota</taxon>
        <taxon>Cytophagia</taxon>
        <taxon>Cytophagales</taxon>
        <taxon>Fulvivirgaceae</taxon>
        <taxon>Fulvivirga</taxon>
    </lineage>
</organism>
<reference evidence="1 2" key="1">
    <citation type="submission" date="2019-02" db="EMBL/GenBank/DDBJ databases">
        <authorList>
            <person name="Goldberg S.R."/>
            <person name="Haltli B.A."/>
            <person name="Correa H."/>
            <person name="Russell K.G."/>
        </authorList>
    </citation>
    <scope>NUCLEOTIDE SEQUENCE [LARGE SCALE GENOMIC DNA]</scope>
    <source>
        <strain evidence="1 2">JCM 16186</strain>
    </source>
</reference>
<proteinExistence type="predicted"/>
<evidence type="ECO:0000313" key="1">
    <source>
        <dbReference type="EMBL" id="MTI27493.1"/>
    </source>
</evidence>
<name>A0ABW9RU23_9BACT</name>
<dbReference type="EMBL" id="SMLW01000630">
    <property type="protein sequence ID" value="MTI27493.1"/>
    <property type="molecule type" value="Genomic_DNA"/>
</dbReference>
<gene>
    <name evidence="1" type="ORF">E1163_21230</name>
</gene>